<dbReference type="Proteomes" id="UP000499080">
    <property type="component" value="Unassembled WGS sequence"/>
</dbReference>
<evidence type="ECO:0000313" key="3">
    <source>
        <dbReference type="EMBL" id="GBM46160.1"/>
    </source>
</evidence>
<organism evidence="3 4">
    <name type="scientific">Araneus ventricosus</name>
    <name type="common">Orbweaver spider</name>
    <name type="synonym">Epeira ventricosa</name>
    <dbReference type="NCBI Taxonomy" id="182803"/>
    <lineage>
        <taxon>Eukaryota</taxon>
        <taxon>Metazoa</taxon>
        <taxon>Ecdysozoa</taxon>
        <taxon>Arthropoda</taxon>
        <taxon>Chelicerata</taxon>
        <taxon>Arachnida</taxon>
        <taxon>Araneae</taxon>
        <taxon>Araneomorphae</taxon>
        <taxon>Entelegynae</taxon>
        <taxon>Araneoidea</taxon>
        <taxon>Araneidae</taxon>
        <taxon>Araneus</taxon>
    </lineage>
</organism>
<dbReference type="SMART" id="SM00343">
    <property type="entry name" value="ZnF_C2HC"/>
    <property type="match status" value="2"/>
</dbReference>
<reference evidence="3 4" key="1">
    <citation type="journal article" date="2019" name="Sci. Rep.">
        <title>Orb-weaving spider Araneus ventricosus genome elucidates the spidroin gene catalogue.</title>
        <authorList>
            <person name="Kono N."/>
            <person name="Nakamura H."/>
            <person name="Ohtoshi R."/>
            <person name="Moran D.A.P."/>
            <person name="Shinohara A."/>
            <person name="Yoshida Y."/>
            <person name="Fujiwara M."/>
            <person name="Mori M."/>
            <person name="Tomita M."/>
            <person name="Arakawa K."/>
        </authorList>
    </citation>
    <scope>NUCLEOTIDE SEQUENCE [LARGE SCALE GENOMIC DNA]</scope>
</reference>
<dbReference type="SUPFAM" id="SSF57756">
    <property type="entry name" value="Retrovirus zinc finger-like domains"/>
    <property type="match status" value="1"/>
</dbReference>
<protein>
    <recommendedName>
        <fullName evidence="2">CCHC-type domain-containing protein</fullName>
    </recommendedName>
</protein>
<dbReference type="GO" id="GO:0008270">
    <property type="term" value="F:zinc ion binding"/>
    <property type="evidence" value="ECO:0007669"/>
    <property type="project" value="UniProtKB-KW"/>
</dbReference>
<evidence type="ECO:0000313" key="4">
    <source>
        <dbReference type="Proteomes" id="UP000499080"/>
    </source>
</evidence>
<dbReference type="Pfam" id="PF00098">
    <property type="entry name" value="zf-CCHC"/>
    <property type="match status" value="1"/>
</dbReference>
<name>A0A4Y2FXE1_ARAVE</name>
<sequence length="401" mass="44327">MAQQGPPCIDELLITPSEEEIEAGLKTDNAPASPYDEIAKLTGQALSKIRAALARADTPKTQRRHVLEGAISLISTIYKQTAEIGILNSEISLLNTGKSEIMGLKAETAQLKSEKALLEQKLAQAATPAQTHSSSPSSYAGVVKRNPAPNRSPKFVSLVMAKDTNCSSEEVKDTLQKALNPSNVKVGIKNVRKLAKNGVAVECNSRKDLEALIKGVNTDAGLSSTLEAKIPAKKFPRVIIYNVDDCISQETLGTNLASQNEELKREDFKVLFNLKSKNQGKCHWVIEVRPKAFRPLLRQKKIYHEWQRLSIREFLRPTRCYKCNHFGHISSNCSANENCPNCGQEGHKMADCSQAPRFINCDDANKKFKLGYEIDHAASDANCSSLQHQIQLLINRTDYGR</sequence>
<dbReference type="InterPro" id="IPR001878">
    <property type="entry name" value="Znf_CCHC"/>
</dbReference>
<keyword evidence="1" id="KW-0479">Metal-binding</keyword>
<dbReference type="Gene3D" id="4.10.60.10">
    <property type="entry name" value="Zinc finger, CCHC-type"/>
    <property type="match status" value="1"/>
</dbReference>
<evidence type="ECO:0000259" key="2">
    <source>
        <dbReference type="PROSITE" id="PS50158"/>
    </source>
</evidence>
<dbReference type="GO" id="GO:0003676">
    <property type="term" value="F:nucleic acid binding"/>
    <property type="evidence" value="ECO:0007669"/>
    <property type="project" value="InterPro"/>
</dbReference>
<dbReference type="InterPro" id="IPR036875">
    <property type="entry name" value="Znf_CCHC_sf"/>
</dbReference>
<keyword evidence="1" id="KW-0863">Zinc-finger</keyword>
<accession>A0A4Y2FXE1</accession>
<comment type="caution">
    <text evidence="3">The sequence shown here is derived from an EMBL/GenBank/DDBJ whole genome shotgun (WGS) entry which is preliminary data.</text>
</comment>
<dbReference type="PROSITE" id="PS50158">
    <property type="entry name" value="ZF_CCHC"/>
    <property type="match status" value="2"/>
</dbReference>
<gene>
    <name evidence="3" type="ORF">AVEN_70925_1</name>
</gene>
<dbReference type="EMBL" id="BGPR01097610">
    <property type="protein sequence ID" value="GBM46160.1"/>
    <property type="molecule type" value="Genomic_DNA"/>
</dbReference>
<dbReference type="OrthoDB" id="6437361at2759"/>
<proteinExistence type="predicted"/>
<feature type="domain" description="CCHC-type" evidence="2">
    <location>
        <begin position="339"/>
        <end position="354"/>
    </location>
</feature>
<dbReference type="AlphaFoldDB" id="A0A4Y2FXE1"/>
<keyword evidence="4" id="KW-1185">Reference proteome</keyword>
<evidence type="ECO:0000256" key="1">
    <source>
        <dbReference type="PROSITE-ProRule" id="PRU00047"/>
    </source>
</evidence>
<keyword evidence="1" id="KW-0862">Zinc</keyword>
<feature type="domain" description="CCHC-type" evidence="2">
    <location>
        <begin position="319"/>
        <end position="333"/>
    </location>
</feature>